<evidence type="ECO:0000259" key="7">
    <source>
        <dbReference type="SMART" id="SM00829"/>
    </source>
</evidence>
<keyword evidence="5 8" id="KW-0560">Oxidoreductase</keyword>
<dbReference type="GO" id="GO:0018456">
    <property type="term" value="F:aryl-alcohol dehydrogenase (NAD+) activity"/>
    <property type="evidence" value="ECO:0007669"/>
    <property type="project" value="UniProtKB-EC"/>
</dbReference>
<feature type="domain" description="Enoyl reductase (ER)" evidence="7">
    <location>
        <begin position="18"/>
        <end position="373"/>
    </location>
</feature>
<evidence type="ECO:0000256" key="1">
    <source>
        <dbReference type="ARBA" id="ARBA00001947"/>
    </source>
</evidence>
<protein>
    <submittedName>
        <fullName evidence="8">Aryl-alcohol dehydrogenase</fullName>
        <ecNumber evidence="8">1.1.1.90</ecNumber>
    </submittedName>
</protein>
<dbReference type="Gene3D" id="3.90.180.10">
    <property type="entry name" value="Medium-chain alcohol dehydrogenases, catalytic domain"/>
    <property type="match status" value="1"/>
</dbReference>
<dbReference type="InterPro" id="IPR020843">
    <property type="entry name" value="ER"/>
</dbReference>
<dbReference type="Proteomes" id="UP000571950">
    <property type="component" value="Unassembled WGS sequence"/>
</dbReference>
<dbReference type="CDD" id="cd08278">
    <property type="entry name" value="benzyl_alcohol_DH"/>
    <property type="match status" value="1"/>
</dbReference>
<dbReference type="InterPro" id="IPR002328">
    <property type="entry name" value="ADH_Zn_CS"/>
</dbReference>
<dbReference type="FunFam" id="3.40.50.720:FF:000003">
    <property type="entry name" value="S-(hydroxymethyl)glutathione dehydrogenase"/>
    <property type="match status" value="1"/>
</dbReference>
<dbReference type="PANTHER" id="PTHR43350:SF2">
    <property type="entry name" value="GROES-LIKE ZINC-BINDING ALCOHOL DEHYDROGENASE FAMILY PROTEIN"/>
    <property type="match status" value="1"/>
</dbReference>
<reference evidence="8 9" key="1">
    <citation type="submission" date="2020-08" db="EMBL/GenBank/DDBJ databases">
        <title>Genomic Encyclopedia of Type Strains, Phase IV (KMG-IV): sequencing the most valuable type-strain genomes for metagenomic binning, comparative biology and taxonomic classification.</title>
        <authorList>
            <person name="Goeker M."/>
        </authorList>
    </citation>
    <scope>NUCLEOTIDE SEQUENCE [LARGE SCALE GENOMIC DNA]</scope>
    <source>
        <strain evidence="8 9">DSM 26189</strain>
    </source>
</reference>
<evidence type="ECO:0000256" key="6">
    <source>
        <dbReference type="RuleBase" id="RU361277"/>
    </source>
</evidence>
<organism evidence="8 9">
    <name type="scientific">Sphingobium jiangsuense</name>
    <dbReference type="NCBI Taxonomy" id="870476"/>
    <lineage>
        <taxon>Bacteria</taxon>
        <taxon>Pseudomonadati</taxon>
        <taxon>Pseudomonadota</taxon>
        <taxon>Alphaproteobacteria</taxon>
        <taxon>Sphingomonadales</taxon>
        <taxon>Sphingomonadaceae</taxon>
        <taxon>Sphingobium</taxon>
    </lineage>
</organism>
<evidence type="ECO:0000256" key="4">
    <source>
        <dbReference type="ARBA" id="ARBA00022833"/>
    </source>
</evidence>
<dbReference type="InterPro" id="IPR013149">
    <property type="entry name" value="ADH-like_C"/>
</dbReference>
<evidence type="ECO:0000313" key="9">
    <source>
        <dbReference type="Proteomes" id="UP000571950"/>
    </source>
</evidence>
<dbReference type="InterPro" id="IPR013154">
    <property type="entry name" value="ADH-like_N"/>
</dbReference>
<dbReference type="Pfam" id="PF00107">
    <property type="entry name" value="ADH_zinc_N"/>
    <property type="match status" value="1"/>
</dbReference>
<dbReference type="RefSeq" id="WP_188073534.1">
    <property type="nucleotide sequence ID" value="NZ_BSPS01000011.1"/>
</dbReference>
<dbReference type="SUPFAM" id="SSF50129">
    <property type="entry name" value="GroES-like"/>
    <property type="match status" value="1"/>
</dbReference>
<proteinExistence type="inferred from homology"/>
<gene>
    <name evidence="8" type="ORF">GGR43_003989</name>
</gene>
<dbReference type="PANTHER" id="PTHR43350">
    <property type="entry name" value="NAD-DEPENDENT ALCOHOL DEHYDROGENASE"/>
    <property type="match status" value="1"/>
</dbReference>
<dbReference type="SMART" id="SM00829">
    <property type="entry name" value="PKS_ER"/>
    <property type="match status" value="1"/>
</dbReference>
<dbReference type="EMBL" id="JACIDT010000021">
    <property type="protein sequence ID" value="MBB3928245.1"/>
    <property type="molecule type" value="Genomic_DNA"/>
</dbReference>
<evidence type="ECO:0000313" key="8">
    <source>
        <dbReference type="EMBL" id="MBB3928245.1"/>
    </source>
</evidence>
<accession>A0A7W6FRP2</accession>
<keyword evidence="3 6" id="KW-0479">Metal-binding</keyword>
<evidence type="ECO:0000256" key="5">
    <source>
        <dbReference type="ARBA" id="ARBA00023002"/>
    </source>
</evidence>
<comment type="caution">
    <text evidence="8">The sequence shown here is derived from an EMBL/GenBank/DDBJ whole genome shotgun (WGS) entry which is preliminary data.</text>
</comment>
<dbReference type="SUPFAM" id="SSF51735">
    <property type="entry name" value="NAD(P)-binding Rossmann-fold domains"/>
    <property type="match status" value="1"/>
</dbReference>
<keyword evidence="4 6" id="KW-0862">Zinc</keyword>
<dbReference type="InterPro" id="IPR036291">
    <property type="entry name" value="NAD(P)-bd_dom_sf"/>
</dbReference>
<dbReference type="PROSITE" id="PS00059">
    <property type="entry name" value="ADH_ZINC"/>
    <property type="match status" value="1"/>
</dbReference>
<dbReference type="EC" id="1.1.1.90" evidence="8"/>
<evidence type="ECO:0000256" key="2">
    <source>
        <dbReference type="ARBA" id="ARBA00008072"/>
    </source>
</evidence>
<comment type="cofactor">
    <cofactor evidence="1 6">
        <name>Zn(2+)</name>
        <dbReference type="ChEBI" id="CHEBI:29105"/>
    </cofactor>
</comment>
<dbReference type="InterPro" id="IPR011032">
    <property type="entry name" value="GroES-like_sf"/>
</dbReference>
<keyword evidence="9" id="KW-1185">Reference proteome</keyword>
<dbReference type="GO" id="GO:0008270">
    <property type="term" value="F:zinc ion binding"/>
    <property type="evidence" value="ECO:0007669"/>
    <property type="project" value="InterPro"/>
</dbReference>
<dbReference type="AlphaFoldDB" id="A0A7W6FRP2"/>
<evidence type="ECO:0000256" key="3">
    <source>
        <dbReference type="ARBA" id="ARBA00022723"/>
    </source>
</evidence>
<name>A0A7W6FRP2_9SPHN</name>
<sequence>MLTEEPGARETQAAVVAAPNEPFVLRTVTLAAPRPDEVVVELEACGMCHADLSAQSGSIPFPLPGVLGHEGVGHVVDRGAGVTDVEIGQRVVISFTSCGHCPACIDARPSYCREWPVLNLVGGGRSDGSSSLCCEGRPLHSHFFGQSSFSRHVATAARGVIPVPEDIPATILAPLGCGIQTGVCAATDVLRPANGDRVAVFGAGAVGMSALMGLALTGAAQIIAVDVHPQRLASALELGATDVIDASRQDVAAEIARLTGGAGLNGAIETSGNRGALESAIAALASTGTCVVIGVPAMGERASFDVTDVVARGLHIVGTNQGDANPRTAIPRLIELYRKGRLPIEKLVSSFTFDQINEARAASLEGRVIKAVLTMTAG</sequence>
<comment type="similarity">
    <text evidence="2 6">Belongs to the zinc-containing alcohol dehydrogenase family.</text>
</comment>
<dbReference type="Gene3D" id="3.40.50.720">
    <property type="entry name" value="NAD(P)-binding Rossmann-like Domain"/>
    <property type="match status" value="1"/>
</dbReference>
<dbReference type="Pfam" id="PF08240">
    <property type="entry name" value="ADH_N"/>
    <property type="match status" value="1"/>
</dbReference>